<keyword evidence="2" id="KW-0732">Signal</keyword>
<protein>
    <recommendedName>
        <fullName evidence="3">DUF4124 domain-containing protein</fullName>
    </recommendedName>
</protein>
<evidence type="ECO:0000313" key="4">
    <source>
        <dbReference type="EMBL" id="PPE73362.1"/>
    </source>
</evidence>
<sequence length="135" mass="14542">MRMARVVVLGLALATVPAMAAEVYKWVDPSGRVHYGDQPQPGWKRVGVNAPPASSPGTPAPAAATYGEVDKAACEKKKQELESYQKAARVIERDALGREKEYSPEDRQKLIELARKQADDTCSGRTVPPAAAAPQ</sequence>
<evidence type="ECO:0000259" key="3">
    <source>
        <dbReference type="Pfam" id="PF13511"/>
    </source>
</evidence>
<gene>
    <name evidence="4" type="ORF">C3942_13915</name>
</gene>
<dbReference type="AlphaFoldDB" id="A0A2S5TEK7"/>
<evidence type="ECO:0000256" key="1">
    <source>
        <dbReference type="SAM" id="MobiDB-lite"/>
    </source>
</evidence>
<dbReference type="RefSeq" id="WP_104230958.1">
    <property type="nucleotide sequence ID" value="NZ_PSNW01000007.1"/>
</dbReference>
<keyword evidence="5" id="KW-1185">Reference proteome</keyword>
<feature type="region of interest" description="Disordered" evidence="1">
    <location>
        <begin position="116"/>
        <end position="135"/>
    </location>
</feature>
<comment type="caution">
    <text evidence="4">The sequence shown here is derived from an EMBL/GenBank/DDBJ whole genome shotgun (WGS) entry which is preliminary data.</text>
</comment>
<reference evidence="4 5" key="1">
    <citation type="submission" date="2018-02" db="EMBL/GenBank/DDBJ databases">
        <title>Genome sequencing of Solimonas sp. HR-BB.</title>
        <authorList>
            <person name="Lee Y."/>
            <person name="Jeon C.O."/>
        </authorList>
    </citation>
    <scope>NUCLEOTIDE SEQUENCE [LARGE SCALE GENOMIC DNA]</scope>
    <source>
        <strain evidence="4 5">HR-BB</strain>
    </source>
</reference>
<dbReference type="OrthoDB" id="7062774at2"/>
<dbReference type="InterPro" id="IPR025392">
    <property type="entry name" value="DUF4124"/>
</dbReference>
<evidence type="ECO:0000313" key="5">
    <source>
        <dbReference type="Proteomes" id="UP000238220"/>
    </source>
</evidence>
<dbReference type="Pfam" id="PF13511">
    <property type="entry name" value="DUF4124"/>
    <property type="match status" value="1"/>
</dbReference>
<dbReference type="Proteomes" id="UP000238220">
    <property type="component" value="Unassembled WGS sequence"/>
</dbReference>
<name>A0A2S5TEK7_9GAMM</name>
<evidence type="ECO:0000256" key="2">
    <source>
        <dbReference type="SAM" id="SignalP"/>
    </source>
</evidence>
<feature type="signal peptide" evidence="2">
    <location>
        <begin position="1"/>
        <end position="20"/>
    </location>
</feature>
<feature type="chain" id="PRO_5015416213" description="DUF4124 domain-containing protein" evidence="2">
    <location>
        <begin position="21"/>
        <end position="135"/>
    </location>
</feature>
<proteinExistence type="predicted"/>
<dbReference type="EMBL" id="PSNW01000007">
    <property type="protein sequence ID" value="PPE73362.1"/>
    <property type="molecule type" value="Genomic_DNA"/>
</dbReference>
<accession>A0A2S5TEK7</accession>
<feature type="domain" description="DUF4124" evidence="3">
    <location>
        <begin position="11"/>
        <end position="64"/>
    </location>
</feature>
<organism evidence="4 5">
    <name type="scientific">Solimonas fluminis</name>
    <dbReference type="NCBI Taxonomy" id="2086571"/>
    <lineage>
        <taxon>Bacteria</taxon>
        <taxon>Pseudomonadati</taxon>
        <taxon>Pseudomonadota</taxon>
        <taxon>Gammaproteobacteria</taxon>
        <taxon>Nevskiales</taxon>
        <taxon>Nevskiaceae</taxon>
        <taxon>Solimonas</taxon>
    </lineage>
</organism>